<accession>A0A1R3KWJ5</accession>
<gene>
    <name evidence="1" type="ORF">CCACVL1_00518</name>
</gene>
<dbReference type="Gene3D" id="1.20.1050.10">
    <property type="match status" value="1"/>
</dbReference>
<organism evidence="1 2">
    <name type="scientific">Corchorus capsularis</name>
    <name type="common">Jute</name>
    <dbReference type="NCBI Taxonomy" id="210143"/>
    <lineage>
        <taxon>Eukaryota</taxon>
        <taxon>Viridiplantae</taxon>
        <taxon>Streptophyta</taxon>
        <taxon>Embryophyta</taxon>
        <taxon>Tracheophyta</taxon>
        <taxon>Spermatophyta</taxon>
        <taxon>Magnoliopsida</taxon>
        <taxon>eudicotyledons</taxon>
        <taxon>Gunneridae</taxon>
        <taxon>Pentapetalae</taxon>
        <taxon>rosids</taxon>
        <taxon>malvids</taxon>
        <taxon>Malvales</taxon>
        <taxon>Malvaceae</taxon>
        <taxon>Grewioideae</taxon>
        <taxon>Apeibeae</taxon>
        <taxon>Corchorus</taxon>
    </lineage>
</organism>
<dbReference type="Proteomes" id="UP000188268">
    <property type="component" value="Unassembled WGS sequence"/>
</dbReference>
<reference evidence="1 2" key="1">
    <citation type="submission" date="2013-09" db="EMBL/GenBank/DDBJ databases">
        <title>Corchorus capsularis genome sequencing.</title>
        <authorList>
            <person name="Alam M."/>
            <person name="Haque M.S."/>
            <person name="Islam M.S."/>
            <person name="Emdad E.M."/>
            <person name="Islam M.M."/>
            <person name="Ahmed B."/>
            <person name="Halim A."/>
            <person name="Hossen Q.M.M."/>
            <person name="Hossain M.Z."/>
            <person name="Ahmed R."/>
            <person name="Khan M.M."/>
            <person name="Islam R."/>
            <person name="Rashid M.M."/>
            <person name="Khan S.A."/>
            <person name="Rahman M.S."/>
            <person name="Alam M."/>
        </authorList>
    </citation>
    <scope>NUCLEOTIDE SEQUENCE [LARGE SCALE GENOMIC DNA]</scope>
    <source>
        <strain evidence="2">cv. CVL-1</strain>
        <tissue evidence="1">Whole seedling</tissue>
    </source>
</reference>
<evidence type="ECO:0000313" key="2">
    <source>
        <dbReference type="Proteomes" id="UP000188268"/>
    </source>
</evidence>
<dbReference type="OrthoDB" id="2309723at2759"/>
<dbReference type="PANTHER" id="PTHR32419:SF6">
    <property type="entry name" value="GLUTATHIONE S-TRANSFERASE OMEGA-LIKE 1-RELATED"/>
    <property type="match status" value="1"/>
</dbReference>
<dbReference type="Gramene" id="OMP11442">
    <property type="protein sequence ID" value="OMP11442"/>
    <property type="gene ID" value="CCACVL1_00518"/>
</dbReference>
<dbReference type="STRING" id="210143.A0A1R3KWJ5"/>
<dbReference type="AlphaFoldDB" id="A0A1R3KWJ5"/>
<protein>
    <submittedName>
        <fullName evidence="1">Uncharacterized protein</fullName>
    </submittedName>
</protein>
<dbReference type="GO" id="GO:0005737">
    <property type="term" value="C:cytoplasm"/>
    <property type="evidence" value="ECO:0007669"/>
    <property type="project" value="TreeGrafter"/>
</dbReference>
<dbReference type="SUPFAM" id="SSF47616">
    <property type="entry name" value="GST C-terminal domain-like"/>
    <property type="match status" value="1"/>
</dbReference>
<comment type="caution">
    <text evidence="1">The sequence shown here is derived from an EMBL/GenBank/DDBJ whole genome shotgun (WGS) entry which is preliminary data.</text>
</comment>
<dbReference type="EMBL" id="AWWV01001285">
    <property type="protein sequence ID" value="OMP11442.1"/>
    <property type="molecule type" value="Genomic_DNA"/>
</dbReference>
<keyword evidence="2" id="KW-1185">Reference proteome</keyword>
<sequence>MNIQNSSFISELQVLPGTVASVSKSSLLNKGGELRQKQPISKTMGLVYVVHFKCNKKLLREYPNLFNYTKDIYQVPGMSSTVNMQHIKGHDYGSHPTLNPFGIIPAGPNIDHSSPHDRARFSS</sequence>
<proteinExistence type="predicted"/>
<name>A0A1R3KWJ5_COCAP</name>
<dbReference type="InterPro" id="IPR016639">
    <property type="entry name" value="GST_Omega/GSH"/>
</dbReference>
<dbReference type="GO" id="GO:0004364">
    <property type="term" value="F:glutathione transferase activity"/>
    <property type="evidence" value="ECO:0007669"/>
    <property type="project" value="InterPro"/>
</dbReference>
<dbReference type="PANTHER" id="PTHR32419">
    <property type="entry name" value="GLUTATHIONYL-HYDROQUINONE REDUCTASE"/>
    <property type="match status" value="1"/>
</dbReference>
<evidence type="ECO:0000313" key="1">
    <source>
        <dbReference type="EMBL" id="OMP11442.1"/>
    </source>
</evidence>
<dbReference type="InterPro" id="IPR036282">
    <property type="entry name" value="Glutathione-S-Trfase_C_sf"/>
</dbReference>